<evidence type="ECO:0000313" key="2">
    <source>
        <dbReference type="EMBL" id="OCK76763.1"/>
    </source>
</evidence>
<proteinExistence type="predicted"/>
<organism evidence="2 3">
    <name type="scientific">Lepidopterella palustris CBS 459.81</name>
    <dbReference type="NCBI Taxonomy" id="1314670"/>
    <lineage>
        <taxon>Eukaryota</taxon>
        <taxon>Fungi</taxon>
        <taxon>Dikarya</taxon>
        <taxon>Ascomycota</taxon>
        <taxon>Pezizomycotina</taxon>
        <taxon>Dothideomycetes</taxon>
        <taxon>Pleosporomycetidae</taxon>
        <taxon>Mytilinidiales</taxon>
        <taxon>Argynnaceae</taxon>
        <taxon>Lepidopterella</taxon>
    </lineage>
</organism>
<keyword evidence="3" id="KW-1185">Reference proteome</keyword>
<gene>
    <name evidence="2" type="ORF">K432DRAFT_428489</name>
</gene>
<accession>A0A8E2E3U4</accession>
<dbReference type="SUPFAM" id="SSF54909">
    <property type="entry name" value="Dimeric alpha+beta barrel"/>
    <property type="match status" value="1"/>
</dbReference>
<dbReference type="OrthoDB" id="1601230at2759"/>
<sequence>MAPIIRFVAFKYKPSVTETQKRKVADELVALYELHAALLDYGPRGGKPINSVKLSKGFDVAFTAQFKSREAIEEFDHADQHTDVGNHIKPLIEDAFVYDYEEAERFGF</sequence>
<dbReference type="SMART" id="SM00886">
    <property type="entry name" value="Dabb"/>
    <property type="match status" value="1"/>
</dbReference>
<evidence type="ECO:0000313" key="3">
    <source>
        <dbReference type="Proteomes" id="UP000250266"/>
    </source>
</evidence>
<dbReference type="EMBL" id="KV745182">
    <property type="protein sequence ID" value="OCK76763.1"/>
    <property type="molecule type" value="Genomic_DNA"/>
</dbReference>
<protein>
    <recommendedName>
        <fullName evidence="1">Stress-response A/B barrel domain-containing protein</fullName>
    </recommendedName>
</protein>
<feature type="domain" description="Stress-response A/B barrel" evidence="1">
    <location>
        <begin position="4"/>
        <end position="100"/>
    </location>
</feature>
<dbReference type="InterPro" id="IPR013097">
    <property type="entry name" value="Dabb"/>
</dbReference>
<dbReference type="Proteomes" id="UP000250266">
    <property type="component" value="Unassembled WGS sequence"/>
</dbReference>
<name>A0A8E2E3U4_9PEZI</name>
<dbReference type="Pfam" id="PF07876">
    <property type="entry name" value="Dabb"/>
    <property type="match status" value="1"/>
</dbReference>
<dbReference type="Gene3D" id="3.30.70.100">
    <property type="match status" value="1"/>
</dbReference>
<evidence type="ECO:0000259" key="1">
    <source>
        <dbReference type="PROSITE" id="PS51502"/>
    </source>
</evidence>
<dbReference type="PROSITE" id="PS51502">
    <property type="entry name" value="S_R_A_B_BARREL"/>
    <property type="match status" value="1"/>
</dbReference>
<dbReference type="InterPro" id="IPR011008">
    <property type="entry name" value="Dimeric_a/b-barrel"/>
</dbReference>
<reference evidence="2 3" key="1">
    <citation type="journal article" date="2016" name="Nat. Commun.">
        <title>Ectomycorrhizal ecology is imprinted in the genome of the dominant symbiotic fungus Cenococcum geophilum.</title>
        <authorList>
            <consortium name="DOE Joint Genome Institute"/>
            <person name="Peter M."/>
            <person name="Kohler A."/>
            <person name="Ohm R.A."/>
            <person name="Kuo A."/>
            <person name="Krutzmann J."/>
            <person name="Morin E."/>
            <person name="Arend M."/>
            <person name="Barry K.W."/>
            <person name="Binder M."/>
            <person name="Choi C."/>
            <person name="Clum A."/>
            <person name="Copeland A."/>
            <person name="Grisel N."/>
            <person name="Haridas S."/>
            <person name="Kipfer T."/>
            <person name="LaButti K."/>
            <person name="Lindquist E."/>
            <person name="Lipzen A."/>
            <person name="Maire R."/>
            <person name="Meier B."/>
            <person name="Mihaltcheva S."/>
            <person name="Molinier V."/>
            <person name="Murat C."/>
            <person name="Poggeler S."/>
            <person name="Quandt C.A."/>
            <person name="Sperisen C."/>
            <person name="Tritt A."/>
            <person name="Tisserant E."/>
            <person name="Crous P.W."/>
            <person name="Henrissat B."/>
            <person name="Nehls U."/>
            <person name="Egli S."/>
            <person name="Spatafora J.W."/>
            <person name="Grigoriev I.V."/>
            <person name="Martin F.M."/>
        </authorList>
    </citation>
    <scope>NUCLEOTIDE SEQUENCE [LARGE SCALE GENOMIC DNA]</scope>
    <source>
        <strain evidence="2 3">CBS 459.81</strain>
    </source>
</reference>
<dbReference type="AlphaFoldDB" id="A0A8E2E3U4"/>